<evidence type="ECO:0000256" key="1">
    <source>
        <dbReference type="ARBA" id="ARBA00006484"/>
    </source>
</evidence>
<sequence length="236" mass="24036">MAERGIAVVTGGAKGIGAAVADRLEQDGFVPVVWDIAAPGTAGRRHLACDVSDERSVAEALASTEREHGPVAVLVNNAGLTGPSTTVADTPLAQWQKVQAINLTGTFLCSRAVAAAMLPRGYGRIVNIASLAGKEGTPTLAAYSAAKAGVIALTKAHGKELAGTGILVNAVAPAAIETDLLQQMSAETVATMIAKSPLKRLGTVAELAELVAWLASERCSFSTGAVFDLSGGRATY</sequence>
<dbReference type="SUPFAM" id="SSF51735">
    <property type="entry name" value="NAD(P)-binding Rossmann-fold domains"/>
    <property type="match status" value="1"/>
</dbReference>
<dbReference type="AlphaFoldDB" id="A0A0Q3M2R9"/>
<dbReference type="PRINTS" id="PR00081">
    <property type="entry name" value="GDHRDH"/>
</dbReference>
<evidence type="ECO:0000313" key="3">
    <source>
        <dbReference type="EMBL" id="KQK29961.1"/>
    </source>
</evidence>
<evidence type="ECO:0000313" key="5">
    <source>
        <dbReference type="Proteomes" id="UP000051562"/>
    </source>
</evidence>
<dbReference type="STRING" id="53254.SAMN05660750_01936"/>
<accession>A0A0Q3M2R9</accession>
<evidence type="ECO:0000313" key="6">
    <source>
        <dbReference type="Proteomes" id="UP000190130"/>
    </source>
</evidence>
<comment type="similarity">
    <text evidence="1">Belongs to the short-chain dehydrogenases/reductases (SDR) family.</text>
</comment>
<keyword evidence="2" id="KW-0560">Oxidoreductase</keyword>
<reference evidence="3 5" key="1">
    <citation type="submission" date="2015-10" db="EMBL/GenBank/DDBJ databases">
        <title>Draft genome of Bosea thiooxidans.</title>
        <authorList>
            <person name="Wang X."/>
        </authorList>
    </citation>
    <scope>NUCLEOTIDE SEQUENCE [LARGE SCALE GENOMIC DNA]</scope>
    <source>
        <strain evidence="3 5">CGMCC 9174</strain>
    </source>
</reference>
<protein>
    <submittedName>
        <fullName evidence="3">3-oxoacyl-ACP reductase</fullName>
    </submittedName>
    <submittedName>
        <fullName evidence="4">3-oxoacyl-[acyl-carrier protein] reductase</fullName>
    </submittedName>
</protein>
<dbReference type="GO" id="GO:0030497">
    <property type="term" value="P:fatty acid elongation"/>
    <property type="evidence" value="ECO:0007669"/>
    <property type="project" value="TreeGrafter"/>
</dbReference>
<dbReference type="InterPro" id="IPR036291">
    <property type="entry name" value="NAD(P)-bd_dom_sf"/>
</dbReference>
<dbReference type="EMBL" id="LMAR01000044">
    <property type="protein sequence ID" value="KQK29961.1"/>
    <property type="molecule type" value="Genomic_DNA"/>
</dbReference>
<dbReference type="Gene3D" id="3.40.50.720">
    <property type="entry name" value="NAD(P)-binding Rossmann-like Domain"/>
    <property type="match status" value="1"/>
</dbReference>
<dbReference type="Proteomes" id="UP000051562">
    <property type="component" value="Unassembled WGS sequence"/>
</dbReference>
<dbReference type="GO" id="GO:0016616">
    <property type="term" value="F:oxidoreductase activity, acting on the CH-OH group of donors, NAD or NADP as acceptor"/>
    <property type="evidence" value="ECO:0007669"/>
    <property type="project" value="TreeGrafter"/>
</dbReference>
<dbReference type="PANTHER" id="PTHR42760:SF129">
    <property type="entry name" value="OXIDOREDUCTASE"/>
    <property type="match status" value="1"/>
</dbReference>
<gene>
    <name evidence="3" type="ORF">ARD30_16030</name>
    <name evidence="4" type="ORF">SAMN05660750_01936</name>
</gene>
<evidence type="ECO:0000313" key="4">
    <source>
        <dbReference type="EMBL" id="SKB69659.1"/>
    </source>
</evidence>
<dbReference type="PRINTS" id="PR00080">
    <property type="entry name" value="SDRFAMILY"/>
</dbReference>
<dbReference type="RefSeq" id="WP_055728761.1">
    <property type="nucleotide sequence ID" value="NZ_FUYX01000004.1"/>
</dbReference>
<dbReference type="PANTHER" id="PTHR42760">
    <property type="entry name" value="SHORT-CHAIN DEHYDROGENASES/REDUCTASES FAMILY MEMBER"/>
    <property type="match status" value="1"/>
</dbReference>
<dbReference type="FunFam" id="3.40.50.720:FF:000173">
    <property type="entry name" value="3-oxoacyl-[acyl-carrier protein] reductase"/>
    <property type="match status" value="1"/>
</dbReference>
<reference evidence="4 6" key="2">
    <citation type="submission" date="2017-02" db="EMBL/GenBank/DDBJ databases">
        <authorList>
            <person name="Peterson S.W."/>
        </authorList>
    </citation>
    <scope>NUCLEOTIDE SEQUENCE [LARGE SCALE GENOMIC DNA]</scope>
    <source>
        <strain evidence="4 6">DSM 9653</strain>
    </source>
</reference>
<evidence type="ECO:0000256" key="2">
    <source>
        <dbReference type="ARBA" id="ARBA00023002"/>
    </source>
</evidence>
<dbReference type="OrthoDB" id="9803333at2"/>
<dbReference type="Proteomes" id="UP000190130">
    <property type="component" value="Unassembled WGS sequence"/>
</dbReference>
<dbReference type="InterPro" id="IPR002347">
    <property type="entry name" value="SDR_fam"/>
</dbReference>
<keyword evidence="5" id="KW-1185">Reference proteome</keyword>
<organism evidence="3 5">
    <name type="scientific">Bosea thiooxidans</name>
    <dbReference type="NCBI Taxonomy" id="53254"/>
    <lineage>
        <taxon>Bacteria</taxon>
        <taxon>Pseudomonadati</taxon>
        <taxon>Pseudomonadota</taxon>
        <taxon>Alphaproteobacteria</taxon>
        <taxon>Hyphomicrobiales</taxon>
        <taxon>Boseaceae</taxon>
        <taxon>Bosea</taxon>
    </lineage>
</organism>
<proteinExistence type="inferred from homology"/>
<dbReference type="EMBL" id="FUYX01000004">
    <property type="protein sequence ID" value="SKB69659.1"/>
    <property type="molecule type" value="Genomic_DNA"/>
</dbReference>
<dbReference type="PROSITE" id="PS00061">
    <property type="entry name" value="ADH_SHORT"/>
    <property type="match status" value="1"/>
</dbReference>
<dbReference type="InterPro" id="IPR020904">
    <property type="entry name" value="Sc_DH/Rdtase_CS"/>
</dbReference>
<name>A0A0Q3M2R9_9HYPH</name>
<dbReference type="Pfam" id="PF13561">
    <property type="entry name" value="adh_short_C2"/>
    <property type="match status" value="1"/>
</dbReference>